<dbReference type="Proteomes" id="UP001301731">
    <property type="component" value="Chromosome"/>
</dbReference>
<dbReference type="EMBL" id="CP137573">
    <property type="protein sequence ID" value="WOX20330.1"/>
    <property type="molecule type" value="Genomic_DNA"/>
</dbReference>
<keyword evidence="2" id="KW-1185">Reference proteome</keyword>
<sequence>MFDHLEIKVLPQGPRFPAQVRCWVNGADLVEEVIGGSGPYAGRGPYASDALPAGSPSPLRATGAARRLELGQPDCTGGCCGFLTVVVQRFGEIVQWSDWEVPSKSPLAPAPYPPPEFHFDASQYNAEVARAEAAGWWQVHP</sequence>
<gene>
    <name evidence="1" type="ORF">R2D22_02585</name>
</gene>
<name>A0ABZ0LM08_9ACTN</name>
<accession>A0ABZ0LM08</accession>
<reference evidence="1 2" key="1">
    <citation type="submission" date="2023-10" db="EMBL/GenBank/DDBJ databases">
        <title>The genome sequence of Streptomyces sp. HUAS YS2.</title>
        <authorList>
            <person name="Mo P."/>
        </authorList>
    </citation>
    <scope>NUCLEOTIDE SEQUENCE [LARGE SCALE GENOMIC DNA]</scope>
    <source>
        <strain evidence="1 2">HUAS YS2</strain>
    </source>
</reference>
<organism evidence="1 2">
    <name type="scientific">Streptomyces solicathayae</name>
    <dbReference type="NCBI Taxonomy" id="3081768"/>
    <lineage>
        <taxon>Bacteria</taxon>
        <taxon>Bacillati</taxon>
        <taxon>Actinomycetota</taxon>
        <taxon>Actinomycetes</taxon>
        <taxon>Kitasatosporales</taxon>
        <taxon>Streptomycetaceae</taxon>
        <taxon>Streptomyces</taxon>
    </lineage>
</organism>
<evidence type="ECO:0000313" key="2">
    <source>
        <dbReference type="Proteomes" id="UP001301731"/>
    </source>
</evidence>
<protein>
    <submittedName>
        <fullName evidence="1">Uncharacterized protein</fullName>
    </submittedName>
</protein>
<dbReference type="RefSeq" id="WP_318100822.1">
    <property type="nucleotide sequence ID" value="NZ_CP137573.1"/>
</dbReference>
<proteinExistence type="predicted"/>
<evidence type="ECO:0000313" key="1">
    <source>
        <dbReference type="EMBL" id="WOX20330.1"/>
    </source>
</evidence>